<dbReference type="KEGG" id="aez:C3E78_03895"/>
<feature type="compositionally biased region" description="Low complexity" evidence="1">
    <location>
        <begin position="21"/>
        <end position="56"/>
    </location>
</feature>
<dbReference type="Proteomes" id="UP000244384">
    <property type="component" value="Chromosome"/>
</dbReference>
<evidence type="ECO:0000313" key="2">
    <source>
        <dbReference type="EMBL" id="AWB91429.1"/>
    </source>
</evidence>
<protein>
    <submittedName>
        <fullName evidence="2">Uncharacterized protein</fullName>
    </submittedName>
</protein>
<evidence type="ECO:0000256" key="1">
    <source>
        <dbReference type="SAM" id="MobiDB-lite"/>
    </source>
</evidence>
<dbReference type="Gene3D" id="2.160.20.10">
    <property type="entry name" value="Single-stranded right-handed beta-helix, Pectin lyase-like"/>
    <property type="match status" value="1"/>
</dbReference>
<feature type="compositionally biased region" description="Pro residues" evidence="1">
    <location>
        <begin position="57"/>
        <end position="69"/>
    </location>
</feature>
<evidence type="ECO:0000313" key="3">
    <source>
        <dbReference type="Proteomes" id="UP000244384"/>
    </source>
</evidence>
<accession>A0A5F2EMB6</accession>
<dbReference type="AlphaFoldDB" id="A0A2S0WJB8"/>
<dbReference type="InterPro" id="IPR011050">
    <property type="entry name" value="Pectin_lyase_fold/virulence"/>
</dbReference>
<dbReference type="EMBL" id="CP026952">
    <property type="protein sequence ID" value="AWB91429.1"/>
    <property type="molecule type" value="Genomic_DNA"/>
</dbReference>
<organism evidence="2 3">
    <name type="scientific">Aeromicrobium chenweiae</name>
    <dbReference type="NCBI Taxonomy" id="2079793"/>
    <lineage>
        <taxon>Bacteria</taxon>
        <taxon>Bacillati</taxon>
        <taxon>Actinomycetota</taxon>
        <taxon>Actinomycetes</taxon>
        <taxon>Propionibacteriales</taxon>
        <taxon>Nocardioidaceae</taxon>
        <taxon>Aeromicrobium</taxon>
    </lineage>
</organism>
<reference evidence="3" key="1">
    <citation type="submission" date="2018-01" db="EMBL/GenBank/DDBJ databases">
        <authorList>
            <person name="Li J."/>
        </authorList>
    </citation>
    <scope>NUCLEOTIDE SEQUENCE [LARGE SCALE GENOMIC DNA]</scope>
    <source>
        <strain evidence="3">592</strain>
    </source>
</reference>
<proteinExistence type="predicted"/>
<dbReference type="SUPFAM" id="SSF51126">
    <property type="entry name" value="Pectin lyase-like"/>
    <property type="match status" value="1"/>
</dbReference>
<feature type="region of interest" description="Disordered" evidence="1">
    <location>
        <begin position="1"/>
        <end position="88"/>
    </location>
</feature>
<accession>A0A2S0WJB8</accession>
<gene>
    <name evidence="2" type="ORF">C3E78_03895</name>
</gene>
<keyword evidence="3" id="KW-1185">Reference proteome</keyword>
<dbReference type="InterPro" id="IPR012334">
    <property type="entry name" value="Pectin_lyas_fold"/>
</dbReference>
<name>A0A2S0WJB8_9ACTN</name>
<sequence>MGTSAAVADRTWCGDTGDSEPTWWRGGRPGGRTWHPCPTETPTTPTPTPTEATPTAEPSPTPTTPPTPTPTATTPTPAEPGGGPVVGGSCALQPSACGFPDETNTGVEAGRSLRVVPSEVSSGPGWRASEDGSVTVYQNGAVLEDVIVPGEVSVTADDVTIRNVRVTGTGDWWAIGIRHAANTTITNTEILPDGARLEVGIKDVYGDSTGTTITSTEIARTATGIQLGHGLIQDNYIHDLAFRAGDHVNGTTSNGDSRPMTIRHNTIFNQRSQTDAVSLFQDFGVEANRTIDNNLLAGGGYTIYGGDGAKGTSHDIVITNNRISRLFYPRGGYYGAVAAFDPSGPGNVWSGNVWDDDDTDEVGLYGG</sequence>